<dbReference type="RefSeq" id="WP_310799268.1">
    <property type="nucleotide sequence ID" value="NZ_CP123872.1"/>
</dbReference>
<dbReference type="Proteomes" id="UP001268683">
    <property type="component" value="Chromosome"/>
</dbReference>
<feature type="transmembrane region" description="Helical" evidence="7">
    <location>
        <begin position="388"/>
        <end position="407"/>
    </location>
</feature>
<dbReference type="InterPro" id="IPR011701">
    <property type="entry name" value="MFS"/>
</dbReference>
<evidence type="ECO:0000256" key="2">
    <source>
        <dbReference type="ARBA" id="ARBA00022448"/>
    </source>
</evidence>
<keyword evidence="9" id="KW-1185">Reference proteome</keyword>
<gene>
    <name evidence="8" type="ORF">QGN29_03400</name>
</gene>
<dbReference type="EMBL" id="CP123872">
    <property type="protein sequence ID" value="WND03415.1"/>
    <property type="molecule type" value="Genomic_DNA"/>
</dbReference>
<proteinExistence type="predicted"/>
<dbReference type="InterPro" id="IPR036259">
    <property type="entry name" value="MFS_trans_sf"/>
</dbReference>
<dbReference type="Pfam" id="PF07690">
    <property type="entry name" value="MFS_1"/>
    <property type="match status" value="1"/>
</dbReference>
<protein>
    <submittedName>
        <fullName evidence="8">MFS transporter</fullName>
    </submittedName>
</protein>
<feature type="transmembrane region" description="Helical" evidence="7">
    <location>
        <begin position="153"/>
        <end position="173"/>
    </location>
</feature>
<evidence type="ECO:0000256" key="1">
    <source>
        <dbReference type="ARBA" id="ARBA00004651"/>
    </source>
</evidence>
<name>A0AA52EIH2_9PROT</name>
<dbReference type="PANTHER" id="PTHR43266:SF2">
    <property type="entry name" value="MAJOR FACILITATOR SUPERFAMILY (MFS) PROFILE DOMAIN-CONTAINING PROTEIN"/>
    <property type="match status" value="1"/>
</dbReference>
<feature type="transmembrane region" description="Helical" evidence="7">
    <location>
        <begin position="344"/>
        <end position="367"/>
    </location>
</feature>
<feature type="transmembrane region" description="Helical" evidence="7">
    <location>
        <begin position="303"/>
        <end position="324"/>
    </location>
</feature>
<feature type="transmembrane region" description="Helical" evidence="7">
    <location>
        <begin position="179"/>
        <end position="200"/>
    </location>
</feature>
<reference evidence="8" key="1">
    <citation type="submission" date="2023-04" db="EMBL/GenBank/DDBJ databases">
        <title>Complete genome sequence of Temperatibacter marinus.</title>
        <authorList>
            <person name="Rong J.-C."/>
            <person name="Yi M.-L."/>
            <person name="Zhao Q."/>
        </authorList>
    </citation>
    <scope>NUCLEOTIDE SEQUENCE</scope>
    <source>
        <strain evidence="8">NBRC 110045</strain>
    </source>
</reference>
<keyword evidence="2" id="KW-0813">Transport</keyword>
<keyword evidence="3" id="KW-1003">Cell membrane</keyword>
<accession>A0AA52EIH2</accession>
<dbReference type="Gene3D" id="1.20.1250.20">
    <property type="entry name" value="MFS general substrate transporter like domains"/>
    <property type="match status" value="1"/>
</dbReference>
<evidence type="ECO:0000256" key="7">
    <source>
        <dbReference type="SAM" id="Phobius"/>
    </source>
</evidence>
<dbReference type="PANTHER" id="PTHR43266">
    <property type="entry name" value="MACROLIDE-EFFLUX PROTEIN"/>
    <property type="match status" value="1"/>
</dbReference>
<comment type="subcellular location">
    <subcellularLocation>
        <location evidence="1">Cell membrane</location>
        <topology evidence="1">Multi-pass membrane protein</topology>
    </subcellularLocation>
</comment>
<dbReference type="GO" id="GO:0005886">
    <property type="term" value="C:plasma membrane"/>
    <property type="evidence" value="ECO:0007669"/>
    <property type="project" value="UniProtKB-SubCell"/>
</dbReference>
<evidence type="ECO:0000313" key="8">
    <source>
        <dbReference type="EMBL" id="WND03415.1"/>
    </source>
</evidence>
<feature type="transmembrane region" description="Helical" evidence="7">
    <location>
        <begin position="57"/>
        <end position="77"/>
    </location>
</feature>
<evidence type="ECO:0000313" key="9">
    <source>
        <dbReference type="Proteomes" id="UP001268683"/>
    </source>
</evidence>
<feature type="transmembrane region" description="Helical" evidence="7">
    <location>
        <begin position="267"/>
        <end position="291"/>
    </location>
</feature>
<evidence type="ECO:0000256" key="6">
    <source>
        <dbReference type="ARBA" id="ARBA00023136"/>
    </source>
</evidence>
<feature type="transmembrane region" description="Helical" evidence="7">
    <location>
        <begin position="21"/>
        <end position="45"/>
    </location>
</feature>
<organism evidence="8 9">
    <name type="scientific">Temperatibacter marinus</name>
    <dbReference type="NCBI Taxonomy" id="1456591"/>
    <lineage>
        <taxon>Bacteria</taxon>
        <taxon>Pseudomonadati</taxon>
        <taxon>Pseudomonadota</taxon>
        <taxon>Alphaproteobacteria</taxon>
        <taxon>Kordiimonadales</taxon>
        <taxon>Temperatibacteraceae</taxon>
        <taxon>Temperatibacter</taxon>
    </lineage>
</organism>
<dbReference type="AlphaFoldDB" id="A0AA52EIH2"/>
<evidence type="ECO:0000256" key="5">
    <source>
        <dbReference type="ARBA" id="ARBA00022989"/>
    </source>
</evidence>
<evidence type="ECO:0000256" key="3">
    <source>
        <dbReference type="ARBA" id="ARBA00022475"/>
    </source>
</evidence>
<dbReference type="SUPFAM" id="SSF103473">
    <property type="entry name" value="MFS general substrate transporter"/>
    <property type="match status" value="1"/>
</dbReference>
<keyword evidence="6 7" id="KW-0472">Membrane</keyword>
<evidence type="ECO:0000256" key="4">
    <source>
        <dbReference type="ARBA" id="ARBA00022692"/>
    </source>
</evidence>
<keyword evidence="5 7" id="KW-1133">Transmembrane helix</keyword>
<sequence>MTEKNNSSTFRLLKSRRFLPLFITQFLGAFNDNLYKLAMLALIVYVLATGSSSEAALLSNIAAGLFMLPFFLASALAGQLSDKYEKSTLIKFIKLWEIGLMIIGAYGFYTGNIVLMMIILFGMGLQSTFFGPIKYAILPQHLEKDELLPANSLMEAGVFLAILLGTLFGAPLILAENGIVLAAMGTISIAVLGFITALFIPKTARAAPDIRIRKNIFAETRTQFREAKSNPIIFLSIIGTSWFWMFGSVFLAQITPMARSLLYLDEYGMTAILALFTVGIGIGSILCNRILKGQISGIYQRKSLVIILLCGIFLYGTLVWYSTAVEQPVDGTLISVWAFIQNPITWVMGLAILGMSAAGGMFIVPLYARLQHQSDPDKCSRTIASNNVMNSVFMVLGAVAALLILKLGSVLDLPLDVAEILLIVSLLNYPMIKILKPLEQDVPQSTSH</sequence>
<dbReference type="CDD" id="cd06173">
    <property type="entry name" value="MFS_MefA_like"/>
    <property type="match status" value="1"/>
</dbReference>
<dbReference type="KEGG" id="tmk:QGN29_03400"/>
<dbReference type="GO" id="GO:0022857">
    <property type="term" value="F:transmembrane transporter activity"/>
    <property type="evidence" value="ECO:0007669"/>
    <property type="project" value="InterPro"/>
</dbReference>
<feature type="transmembrane region" description="Helical" evidence="7">
    <location>
        <begin position="232"/>
        <end position="255"/>
    </location>
</feature>
<keyword evidence="4 7" id="KW-0812">Transmembrane</keyword>